<dbReference type="Proteomes" id="UP000466442">
    <property type="component" value="Unassembled WGS sequence"/>
</dbReference>
<organism evidence="1 2">
    <name type="scientific">Apolygus lucorum</name>
    <name type="common">Small green plant bug</name>
    <name type="synonym">Lygocoris lucorum</name>
    <dbReference type="NCBI Taxonomy" id="248454"/>
    <lineage>
        <taxon>Eukaryota</taxon>
        <taxon>Metazoa</taxon>
        <taxon>Ecdysozoa</taxon>
        <taxon>Arthropoda</taxon>
        <taxon>Hexapoda</taxon>
        <taxon>Insecta</taxon>
        <taxon>Pterygota</taxon>
        <taxon>Neoptera</taxon>
        <taxon>Paraneoptera</taxon>
        <taxon>Hemiptera</taxon>
        <taxon>Heteroptera</taxon>
        <taxon>Panheteroptera</taxon>
        <taxon>Cimicomorpha</taxon>
        <taxon>Miridae</taxon>
        <taxon>Mirini</taxon>
        <taxon>Apolygus</taxon>
    </lineage>
</organism>
<keyword evidence="2" id="KW-1185">Reference proteome</keyword>
<accession>A0A6A4IHZ8</accession>
<comment type="caution">
    <text evidence="1">The sequence shown here is derived from an EMBL/GenBank/DDBJ whole genome shotgun (WGS) entry which is preliminary data.</text>
</comment>
<sequence length="334" mass="36895">MLIDNCATYFRRVIHLKGKGRYYNGDSQFDSAKPIMYVPIGNKRRFAKTRKKMSSSTESLEPTPLIQANEKSKINWNEIVQEINTLSRTTQKDHSHTHVKIIEDKEQSPAAYVVTITNPQNGKKNGEVGLKTNNEGNKILHDHTHEVVKPNVEVVKSTGNQGVKSEGKQCGCSGSCTCMPPKCPDCPPIVGPTDCPNSIENMFQCPKCRTHYIVRMNLRESKCCQNGNKMLQKKSVNKKVDVSKPLGSPSGTKSCNCPGACACQPIVGPVDCPNSVETMFQCPKCRTHYIVRLNMRESKCCESAARFQQVAAAPPPCDSEGIAKSGNDLKQNHP</sequence>
<evidence type="ECO:0000313" key="1">
    <source>
        <dbReference type="EMBL" id="KAF6199193.1"/>
    </source>
</evidence>
<dbReference type="EMBL" id="WIXP02000015">
    <property type="protein sequence ID" value="KAF6199193.1"/>
    <property type="molecule type" value="Genomic_DNA"/>
</dbReference>
<proteinExistence type="predicted"/>
<name>A0A6A4IHZ8_APOLU</name>
<gene>
    <name evidence="1" type="ORF">GE061_007218</name>
</gene>
<evidence type="ECO:0000313" key="2">
    <source>
        <dbReference type="Proteomes" id="UP000466442"/>
    </source>
</evidence>
<protein>
    <submittedName>
        <fullName evidence="1">Uncharacterized protein</fullName>
    </submittedName>
</protein>
<reference evidence="1" key="1">
    <citation type="journal article" date="2021" name="Mol. Ecol. Resour.">
        <title>Apolygus lucorum genome provides insights into omnivorousness and mesophyll feeding.</title>
        <authorList>
            <person name="Liu Y."/>
            <person name="Liu H."/>
            <person name="Wang H."/>
            <person name="Huang T."/>
            <person name="Liu B."/>
            <person name="Yang B."/>
            <person name="Yin L."/>
            <person name="Li B."/>
            <person name="Zhang Y."/>
            <person name="Zhang S."/>
            <person name="Jiang F."/>
            <person name="Zhang X."/>
            <person name="Ren Y."/>
            <person name="Wang B."/>
            <person name="Wang S."/>
            <person name="Lu Y."/>
            <person name="Wu K."/>
            <person name="Fan W."/>
            <person name="Wang G."/>
        </authorList>
    </citation>
    <scope>NUCLEOTIDE SEQUENCE</scope>
    <source>
        <strain evidence="1">12Hb</strain>
    </source>
</reference>
<dbReference type="AlphaFoldDB" id="A0A6A4IHZ8"/>
<dbReference type="OrthoDB" id="10668260at2759"/>